<dbReference type="InterPro" id="IPR050469">
    <property type="entry name" value="Diguanylate_Cyclase"/>
</dbReference>
<dbReference type="OrthoDB" id="5289013at2"/>
<dbReference type="PANTHER" id="PTHR45138">
    <property type="entry name" value="REGULATORY COMPONENTS OF SENSORY TRANSDUCTION SYSTEM"/>
    <property type="match status" value="1"/>
</dbReference>
<dbReference type="Pfam" id="PF00990">
    <property type="entry name" value="GGDEF"/>
    <property type="match status" value="1"/>
</dbReference>
<evidence type="ECO:0000256" key="2">
    <source>
        <dbReference type="ARBA" id="ARBA00012528"/>
    </source>
</evidence>
<feature type="transmembrane region" description="Helical" evidence="8">
    <location>
        <begin position="226"/>
        <end position="243"/>
    </location>
</feature>
<dbReference type="NCBIfam" id="TIGR00254">
    <property type="entry name" value="GGDEF"/>
    <property type="match status" value="1"/>
</dbReference>
<dbReference type="GO" id="GO:0052621">
    <property type="term" value="F:diguanylate cyclase activity"/>
    <property type="evidence" value="ECO:0007669"/>
    <property type="project" value="UniProtKB-EC"/>
</dbReference>
<evidence type="ECO:0000259" key="9">
    <source>
        <dbReference type="PROSITE" id="PS50887"/>
    </source>
</evidence>
<evidence type="ECO:0000256" key="3">
    <source>
        <dbReference type="ARBA" id="ARBA00022475"/>
    </source>
</evidence>
<sequence length="480" mass="51818">MLLLLPLLHFASVKLTLSLARSPENEVVVWLPNAVLLAALLHWRGRRGLAMAALTFASDVYANLPVFPATHAVLLSLCNLGEVTLAWLLMRRLGASPELERIQDFGRFLLAGPLIGALTASMMAGLALCTLDGVHPPYATLVLLWWFGDGLGLLIYTPLLLSFLRPASPRTSDWPQGAAMMAVTLAAAAFIFTQGDGGDLRPHVAMTPQLLLIPLLYIAARCSLRCTALAIALISLGSAWSVTTGHHPFGDASAHETILRTQEYILTLSTIGMGLAIMLGEQRALAHELEDKVRARTEELEASNRLLAQLSTTDSLTGVANRRRFDEALAREWARAQRTGEPLSLGLLDVDYFKAYNDHYGHQAGDECLRQVATLMGDHVRRAGDLVARYGGEEFAFISPAAGAEDAAALARTICATLQAQARPHMRSPLGVLTASMGVATLVPGKDDSPDTLFRLADQALYEAKHKGRNRVEQADAPVG</sequence>
<dbReference type="GO" id="GO:1902201">
    <property type="term" value="P:negative regulation of bacterial-type flagellum-dependent cell motility"/>
    <property type="evidence" value="ECO:0007669"/>
    <property type="project" value="TreeGrafter"/>
</dbReference>
<dbReference type="Gene3D" id="3.30.70.270">
    <property type="match status" value="1"/>
</dbReference>
<proteinExistence type="predicted"/>
<gene>
    <name evidence="10" type="ORF">METUNv1_01067</name>
</gene>
<dbReference type="SMART" id="SM00267">
    <property type="entry name" value="GGDEF"/>
    <property type="match status" value="1"/>
</dbReference>
<keyword evidence="4 8" id="KW-0812">Transmembrane</keyword>
<reference evidence="10 11" key="1">
    <citation type="journal article" date="2011" name="J. Bacteriol.">
        <title>Genome sequence of Methyloversatilis universalis FAM5T, a methylotrophic representative of the order Rhodocyclales.</title>
        <authorList>
            <person name="Kittichotirat W."/>
            <person name="Good N.M."/>
            <person name="Hall R."/>
            <person name="Bringel F."/>
            <person name="Lajus A."/>
            <person name="Medigue C."/>
            <person name="Smalley N.E."/>
            <person name="Beck D."/>
            <person name="Bumgarner R."/>
            <person name="Vuilleumier S."/>
            <person name="Kalyuzhnaya M.G."/>
        </authorList>
    </citation>
    <scope>NUCLEOTIDE SEQUENCE [LARGE SCALE GENOMIC DNA]</scope>
    <source>
        <strain evidence="11">ATCC BAA-1314 / JCM 13912 / FAM5</strain>
    </source>
</reference>
<comment type="subcellular location">
    <subcellularLocation>
        <location evidence="1">Cell membrane</location>
        <topology evidence="1">Multi-pass membrane protein</topology>
    </subcellularLocation>
</comment>
<dbReference type="InterPro" id="IPR000160">
    <property type="entry name" value="GGDEF_dom"/>
</dbReference>
<evidence type="ECO:0000256" key="4">
    <source>
        <dbReference type="ARBA" id="ARBA00022692"/>
    </source>
</evidence>
<dbReference type="InterPro" id="IPR029787">
    <property type="entry name" value="Nucleotide_cyclase"/>
</dbReference>
<dbReference type="EC" id="2.7.7.65" evidence="2"/>
<keyword evidence="3" id="KW-1003">Cell membrane</keyword>
<dbReference type="eggNOG" id="COG3447">
    <property type="taxonomic scope" value="Bacteria"/>
</dbReference>
<dbReference type="EMBL" id="AFHG01000033">
    <property type="protein sequence ID" value="EGK72657.1"/>
    <property type="molecule type" value="Genomic_DNA"/>
</dbReference>
<dbReference type="PANTHER" id="PTHR45138:SF9">
    <property type="entry name" value="DIGUANYLATE CYCLASE DGCM-RELATED"/>
    <property type="match status" value="1"/>
</dbReference>
<keyword evidence="6 8" id="KW-0472">Membrane</keyword>
<dbReference type="InterPro" id="IPR007895">
    <property type="entry name" value="MASE1"/>
</dbReference>
<keyword evidence="11" id="KW-1185">Reference proteome</keyword>
<comment type="catalytic activity">
    <reaction evidence="7">
        <text>2 GTP = 3',3'-c-di-GMP + 2 diphosphate</text>
        <dbReference type="Rhea" id="RHEA:24898"/>
        <dbReference type="ChEBI" id="CHEBI:33019"/>
        <dbReference type="ChEBI" id="CHEBI:37565"/>
        <dbReference type="ChEBI" id="CHEBI:58805"/>
        <dbReference type="EC" id="2.7.7.65"/>
    </reaction>
</comment>
<feature type="transmembrane region" description="Helical" evidence="8">
    <location>
        <begin position="72"/>
        <end position="90"/>
    </location>
</feature>
<dbReference type="RefSeq" id="WP_008059569.1">
    <property type="nucleotide sequence ID" value="NZ_AFHG01000033.1"/>
</dbReference>
<feature type="transmembrane region" description="Helical" evidence="8">
    <location>
        <begin position="143"/>
        <end position="164"/>
    </location>
</feature>
<evidence type="ECO:0000256" key="1">
    <source>
        <dbReference type="ARBA" id="ARBA00004651"/>
    </source>
</evidence>
<dbReference type="SUPFAM" id="SSF55073">
    <property type="entry name" value="Nucleotide cyclase"/>
    <property type="match status" value="1"/>
</dbReference>
<dbReference type="CDD" id="cd01949">
    <property type="entry name" value="GGDEF"/>
    <property type="match status" value="1"/>
</dbReference>
<feature type="transmembrane region" description="Helical" evidence="8">
    <location>
        <begin position="110"/>
        <end position="131"/>
    </location>
</feature>
<dbReference type="AlphaFoldDB" id="F5R9Z1"/>
<evidence type="ECO:0000313" key="11">
    <source>
        <dbReference type="Proteomes" id="UP000005019"/>
    </source>
</evidence>
<organism evidence="10 11">
    <name type="scientific">Methyloversatilis universalis (strain ATCC BAA-1314 / DSM 25237 / JCM 13912 / CCUG 52030 / FAM5)</name>
    <dbReference type="NCBI Taxonomy" id="1000565"/>
    <lineage>
        <taxon>Bacteria</taxon>
        <taxon>Pseudomonadati</taxon>
        <taxon>Pseudomonadota</taxon>
        <taxon>Betaproteobacteria</taxon>
        <taxon>Nitrosomonadales</taxon>
        <taxon>Sterolibacteriaceae</taxon>
        <taxon>Methyloversatilis</taxon>
    </lineage>
</organism>
<dbReference type="STRING" id="1000565.METUNv1_01067"/>
<dbReference type="GO" id="GO:0005886">
    <property type="term" value="C:plasma membrane"/>
    <property type="evidence" value="ECO:0007669"/>
    <property type="project" value="UniProtKB-SubCell"/>
</dbReference>
<dbReference type="FunFam" id="3.30.70.270:FF:000001">
    <property type="entry name" value="Diguanylate cyclase domain protein"/>
    <property type="match status" value="1"/>
</dbReference>
<feature type="domain" description="GGDEF" evidence="9">
    <location>
        <begin position="341"/>
        <end position="477"/>
    </location>
</feature>
<accession>F5R9Z1</accession>
<dbReference type="PROSITE" id="PS50887">
    <property type="entry name" value="GGDEF"/>
    <property type="match status" value="1"/>
</dbReference>
<dbReference type="Pfam" id="PF05231">
    <property type="entry name" value="MASE1"/>
    <property type="match status" value="1"/>
</dbReference>
<dbReference type="eggNOG" id="COG3706">
    <property type="taxonomic scope" value="Bacteria"/>
</dbReference>
<evidence type="ECO:0000313" key="10">
    <source>
        <dbReference type="EMBL" id="EGK72657.1"/>
    </source>
</evidence>
<name>F5R9Z1_METUF</name>
<feature type="transmembrane region" description="Helical" evidence="8">
    <location>
        <begin position="200"/>
        <end position="219"/>
    </location>
</feature>
<protein>
    <recommendedName>
        <fullName evidence="2">diguanylate cyclase</fullName>
        <ecNumber evidence="2">2.7.7.65</ecNumber>
    </recommendedName>
</protein>
<comment type="caution">
    <text evidence="10">The sequence shown here is derived from an EMBL/GenBank/DDBJ whole genome shotgun (WGS) entry which is preliminary data.</text>
</comment>
<evidence type="ECO:0000256" key="7">
    <source>
        <dbReference type="ARBA" id="ARBA00034247"/>
    </source>
</evidence>
<evidence type="ECO:0000256" key="6">
    <source>
        <dbReference type="ARBA" id="ARBA00023136"/>
    </source>
</evidence>
<feature type="transmembrane region" description="Helical" evidence="8">
    <location>
        <begin position="176"/>
        <end position="194"/>
    </location>
</feature>
<dbReference type="Proteomes" id="UP000005019">
    <property type="component" value="Unassembled WGS sequence"/>
</dbReference>
<keyword evidence="5 8" id="KW-1133">Transmembrane helix</keyword>
<dbReference type="GO" id="GO:0043709">
    <property type="term" value="P:cell adhesion involved in single-species biofilm formation"/>
    <property type="evidence" value="ECO:0007669"/>
    <property type="project" value="TreeGrafter"/>
</dbReference>
<evidence type="ECO:0000256" key="8">
    <source>
        <dbReference type="SAM" id="Phobius"/>
    </source>
</evidence>
<dbReference type="InterPro" id="IPR043128">
    <property type="entry name" value="Rev_trsase/Diguanyl_cyclase"/>
</dbReference>
<evidence type="ECO:0000256" key="5">
    <source>
        <dbReference type="ARBA" id="ARBA00022989"/>
    </source>
</evidence>